<evidence type="ECO:0000313" key="1">
    <source>
        <dbReference type="EMBL" id="DAE09627.1"/>
    </source>
</evidence>
<protein>
    <submittedName>
        <fullName evidence="1">Uncharacterized protein</fullName>
    </submittedName>
</protein>
<accession>A0A8S5PSX8</accession>
<reference evidence="1" key="1">
    <citation type="journal article" date="2021" name="Proc. Natl. Acad. Sci. U.S.A.">
        <title>A Catalog of Tens of Thousands of Viruses from Human Metagenomes Reveals Hidden Associations with Chronic Diseases.</title>
        <authorList>
            <person name="Tisza M.J."/>
            <person name="Buck C.B."/>
        </authorList>
    </citation>
    <scope>NUCLEOTIDE SEQUENCE</scope>
    <source>
        <strain evidence="1">CtDtx1</strain>
    </source>
</reference>
<sequence length="29" mass="3785">MRGNYMLYIIYIRCNCMPKMKPFYYRRRC</sequence>
<name>A0A8S5PSX8_9CAUD</name>
<organism evidence="1">
    <name type="scientific">Siphoviridae sp. ctDtx1</name>
    <dbReference type="NCBI Taxonomy" id="2825391"/>
    <lineage>
        <taxon>Viruses</taxon>
        <taxon>Duplodnaviria</taxon>
        <taxon>Heunggongvirae</taxon>
        <taxon>Uroviricota</taxon>
        <taxon>Caudoviricetes</taxon>
    </lineage>
</organism>
<dbReference type="EMBL" id="BK015489">
    <property type="protein sequence ID" value="DAE09627.1"/>
    <property type="molecule type" value="Genomic_DNA"/>
</dbReference>
<proteinExistence type="predicted"/>